<keyword evidence="2" id="KW-0645">Protease</keyword>
<dbReference type="PANTHER" id="PTHR12378:SF17">
    <property type="entry name" value="OS06G0182100 PROTEIN"/>
    <property type="match status" value="1"/>
</dbReference>
<comment type="similarity">
    <text evidence="1">Belongs to the DeSI family.</text>
</comment>
<comment type="caution">
    <text evidence="6">The sequence shown here is derived from an EMBL/GenBank/DDBJ whole genome shotgun (WGS) entry which is preliminary data.</text>
</comment>
<evidence type="ECO:0000256" key="2">
    <source>
        <dbReference type="ARBA" id="ARBA00022670"/>
    </source>
</evidence>
<evidence type="ECO:0000313" key="6">
    <source>
        <dbReference type="EMBL" id="KAK9145012.1"/>
    </source>
</evidence>
<reference evidence="6 7" key="1">
    <citation type="submission" date="2024-01" db="EMBL/GenBank/DDBJ databases">
        <title>Genome assemblies of Stephania.</title>
        <authorList>
            <person name="Yang L."/>
        </authorList>
    </citation>
    <scope>NUCLEOTIDE SEQUENCE [LARGE SCALE GENOMIC DNA]</scope>
    <source>
        <strain evidence="6">QJT</strain>
        <tissue evidence="6">Leaf</tissue>
    </source>
</reference>
<organism evidence="6 7">
    <name type="scientific">Stephania japonica</name>
    <dbReference type="NCBI Taxonomy" id="461633"/>
    <lineage>
        <taxon>Eukaryota</taxon>
        <taxon>Viridiplantae</taxon>
        <taxon>Streptophyta</taxon>
        <taxon>Embryophyta</taxon>
        <taxon>Tracheophyta</taxon>
        <taxon>Spermatophyta</taxon>
        <taxon>Magnoliopsida</taxon>
        <taxon>Ranunculales</taxon>
        <taxon>Menispermaceae</taxon>
        <taxon>Menispermoideae</taxon>
        <taxon>Cissampelideae</taxon>
        <taxon>Stephania</taxon>
    </lineage>
</organism>
<evidence type="ECO:0000313" key="7">
    <source>
        <dbReference type="Proteomes" id="UP001417504"/>
    </source>
</evidence>
<dbReference type="Gene3D" id="3.90.1720.30">
    <property type="entry name" value="PPPDE domains"/>
    <property type="match status" value="1"/>
</dbReference>
<dbReference type="PANTHER" id="PTHR12378">
    <property type="entry name" value="DESUMOYLATING ISOPEPTIDASE"/>
    <property type="match status" value="1"/>
</dbReference>
<dbReference type="InterPro" id="IPR008580">
    <property type="entry name" value="PPPDE_dom"/>
</dbReference>
<dbReference type="AlphaFoldDB" id="A0AAP0PI86"/>
<dbReference type="GO" id="GO:0101005">
    <property type="term" value="F:deubiquitinase activity"/>
    <property type="evidence" value="ECO:0007669"/>
    <property type="project" value="TreeGrafter"/>
</dbReference>
<dbReference type="Proteomes" id="UP001417504">
    <property type="component" value="Unassembled WGS sequence"/>
</dbReference>
<proteinExistence type="inferred from homology"/>
<name>A0AAP0PI86_9MAGN</name>
<keyword evidence="3" id="KW-0378">Hydrolase</keyword>
<evidence type="ECO:0000259" key="5">
    <source>
        <dbReference type="PROSITE" id="PS51858"/>
    </source>
</evidence>
<evidence type="ECO:0000256" key="4">
    <source>
        <dbReference type="SAM" id="MobiDB-lite"/>
    </source>
</evidence>
<evidence type="ECO:0000256" key="1">
    <source>
        <dbReference type="ARBA" id="ARBA00008140"/>
    </source>
</evidence>
<dbReference type="SMART" id="SM01179">
    <property type="entry name" value="DUF862"/>
    <property type="match status" value="1"/>
</dbReference>
<dbReference type="GO" id="GO:0006508">
    <property type="term" value="P:proteolysis"/>
    <property type="evidence" value="ECO:0007669"/>
    <property type="project" value="UniProtKB-KW"/>
</dbReference>
<evidence type="ECO:0000256" key="3">
    <source>
        <dbReference type="ARBA" id="ARBA00022801"/>
    </source>
</evidence>
<dbReference type="InterPro" id="IPR042266">
    <property type="entry name" value="PPPDE_sf"/>
</dbReference>
<keyword evidence="7" id="KW-1185">Reference proteome</keyword>
<feature type="domain" description="PPPDE" evidence="5">
    <location>
        <begin position="22"/>
        <end position="148"/>
    </location>
</feature>
<sequence length="191" mass="21679">MAPFIGSSSALTLWHRRPRSTFFPSFNLTQINHICKRNSYLHLLVFSAVHGVEYEFGGHDSPSTGIFRGKPRECPGLTFRKSILIRRMDLGPREVHKFMEELSKNYTGTSYNRITKNCNHFYNDVSLRLTGNLTSDKKKKKKNGSDQQLPPHHSLKPIGHAVVMLWGRGEGGVLEGRGWCPHWACRGDASE</sequence>
<dbReference type="GO" id="GO:0016579">
    <property type="term" value="P:protein deubiquitination"/>
    <property type="evidence" value="ECO:0007669"/>
    <property type="project" value="TreeGrafter"/>
</dbReference>
<dbReference type="PROSITE" id="PS51858">
    <property type="entry name" value="PPPDE"/>
    <property type="match status" value="1"/>
</dbReference>
<accession>A0AAP0PI86</accession>
<dbReference type="EMBL" id="JBBNAE010000002">
    <property type="protein sequence ID" value="KAK9145012.1"/>
    <property type="molecule type" value="Genomic_DNA"/>
</dbReference>
<dbReference type="Pfam" id="PF05903">
    <property type="entry name" value="Peptidase_C97"/>
    <property type="match status" value="1"/>
</dbReference>
<gene>
    <name evidence="6" type="ORF">Sjap_004915</name>
</gene>
<feature type="region of interest" description="Disordered" evidence="4">
    <location>
        <begin position="135"/>
        <end position="154"/>
    </location>
</feature>
<protein>
    <recommendedName>
        <fullName evidence="5">PPPDE domain-containing protein</fullName>
    </recommendedName>
</protein>